<proteinExistence type="predicted"/>
<dbReference type="AlphaFoldDB" id="A0A921MCP8"/>
<organism evidence="1 2">
    <name type="scientific">Brevibacterium senegalense</name>
    <dbReference type="NCBI Taxonomy" id="1033736"/>
    <lineage>
        <taxon>Bacteria</taxon>
        <taxon>Bacillati</taxon>
        <taxon>Actinomycetota</taxon>
        <taxon>Actinomycetes</taxon>
        <taxon>Micrococcales</taxon>
        <taxon>Brevibacteriaceae</taxon>
        <taxon>Brevibacterium</taxon>
    </lineage>
</organism>
<reference evidence="1" key="2">
    <citation type="submission" date="2021-09" db="EMBL/GenBank/DDBJ databases">
        <authorList>
            <person name="Gilroy R."/>
        </authorList>
    </citation>
    <scope>NUCLEOTIDE SEQUENCE</scope>
    <source>
        <strain evidence="1">ChiGjej5B5-7349</strain>
    </source>
</reference>
<sequence length="311" mass="32938">MTRAAQIRTATKRLDTFHSASYFAPAMTQALTDAGLPLESHYLAQRSAPLGVATPELVVATFFNYAPDYVEQQIPACWESVRPEDATAARLTGVEKLAEELLASDGPAAVGLDAQEISALATRIAQAVQPVTDTQPLSGRPLYAAHVAALRAHTTPAANPALQPLVDLWRSVTLLRECRGDAHIGALVTVGLTGLEAVVLDSATGKSFYPWSMRKTRGWTEEQWREAAQALADRGLLTGSGDDAHLTDAGTALKAEAEDRTDAAVDASWATLDDDQLAALADDAKIIAKLVLSSGAMPTRIFGHGSDAKKG</sequence>
<evidence type="ECO:0008006" key="3">
    <source>
        <dbReference type="Google" id="ProtNLM"/>
    </source>
</evidence>
<protein>
    <recommendedName>
        <fullName evidence="3">SalK</fullName>
    </recommendedName>
</protein>
<accession>A0A921MCP8</accession>
<evidence type="ECO:0000313" key="2">
    <source>
        <dbReference type="Proteomes" id="UP000784435"/>
    </source>
</evidence>
<dbReference type="NCBIfam" id="NF047719">
    <property type="entry name" value="SCO6745_fam_HTH"/>
    <property type="match status" value="1"/>
</dbReference>
<reference evidence="1" key="1">
    <citation type="journal article" date="2021" name="PeerJ">
        <title>Extensive microbial diversity within the chicken gut microbiome revealed by metagenomics and culture.</title>
        <authorList>
            <person name="Gilroy R."/>
            <person name="Ravi A."/>
            <person name="Getino M."/>
            <person name="Pursley I."/>
            <person name="Horton D.L."/>
            <person name="Alikhan N.F."/>
            <person name="Baker D."/>
            <person name="Gharbi K."/>
            <person name="Hall N."/>
            <person name="Watson M."/>
            <person name="Adriaenssens E.M."/>
            <person name="Foster-Nyarko E."/>
            <person name="Jarju S."/>
            <person name="Secka A."/>
            <person name="Antonio M."/>
            <person name="Oren A."/>
            <person name="Chaudhuri R.R."/>
            <person name="La Ragione R."/>
            <person name="Hildebrand F."/>
            <person name="Pallen M.J."/>
        </authorList>
    </citation>
    <scope>NUCLEOTIDE SEQUENCE</scope>
    <source>
        <strain evidence="1">ChiGjej5B5-7349</strain>
    </source>
</reference>
<dbReference type="Pfam" id="PF21863">
    <property type="entry name" value="HTH_67"/>
    <property type="match status" value="1"/>
</dbReference>
<evidence type="ECO:0000313" key="1">
    <source>
        <dbReference type="EMBL" id="HJG79583.1"/>
    </source>
</evidence>
<dbReference type="Proteomes" id="UP000784435">
    <property type="component" value="Unassembled WGS sequence"/>
</dbReference>
<dbReference type="InterPro" id="IPR054058">
    <property type="entry name" value="HTH_67"/>
</dbReference>
<comment type="caution">
    <text evidence="1">The sequence shown here is derived from an EMBL/GenBank/DDBJ whole genome shotgun (WGS) entry which is preliminary data.</text>
</comment>
<gene>
    <name evidence="1" type="ORF">K8V08_04135</name>
</gene>
<dbReference type="EMBL" id="DYUK01000085">
    <property type="protein sequence ID" value="HJG79583.1"/>
    <property type="molecule type" value="Genomic_DNA"/>
</dbReference>
<name>A0A921MCP8_9MICO</name>